<evidence type="ECO:0000256" key="1">
    <source>
        <dbReference type="SAM" id="MobiDB-lite"/>
    </source>
</evidence>
<organism evidence="2 3">
    <name type="scientific">Cystoisospora suis</name>
    <dbReference type="NCBI Taxonomy" id="483139"/>
    <lineage>
        <taxon>Eukaryota</taxon>
        <taxon>Sar</taxon>
        <taxon>Alveolata</taxon>
        <taxon>Apicomplexa</taxon>
        <taxon>Conoidasida</taxon>
        <taxon>Coccidia</taxon>
        <taxon>Eucoccidiorida</taxon>
        <taxon>Eimeriorina</taxon>
        <taxon>Sarcocystidae</taxon>
        <taxon>Cystoisospora</taxon>
    </lineage>
</organism>
<feature type="region of interest" description="Disordered" evidence="1">
    <location>
        <begin position="555"/>
        <end position="675"/>
    </location>
</feature>
<feature type="compositionally biased region" description="Basic and acidic residues" evidence="1">
    <location>
        <begin position="31"/>
        <end position="48"/>
    </location>
</feature>
<feature type="compositionally biased region" description="Basic and acidic residues" evidence="1">
    <location>
        <begin position="585"/>
        <end position="595"/>
    </location>
</feature>
<keyword evidence="3" id="KW-1185">Reference proteome</keyword>
<feature type="compositionally biased region" description="Acidic residues" evidence="1">
    <location>
        <begin position="614"/>
        <end position="623"/>
    </location>
</feature>
<dbReference type="GeneID" id="94433010"/>
<sequence>MSRGFDARVASLRGSSSSLSSSFLSPSDVSFFERRQKREDTEREEKNMIKRMKMKKEDLSDLEVSKTKDTGEVYLEGEKGKEKHMTCLTPLSSSSPCNERERKKKELGENIGDRQQRDSSSSSPLFSSSPFSLPSYSSSLSLSSPVSSEVPSSASHEETFPSAVSLKSTGEKSLLTLSPPREEDKEEEEQTSEKDRVVSSLSSHSPRSENLVRRRKRRESIDRSSKVCREHLHKLKDEESPAIQGLQESKPLEEDEEEKDKKKRKMRKRASSFLSSSLSPLPEIASVMALSEEAVERNSLSPLELAHLLRLIDSLSLLDLPLPKHRHVLNSQQLAGQRSWLATPHDHPELAMRRQSRSSSIPVNRHRHSGLPFTRGDRIGRRRRQKTTSSCIVFSSSPSHRYSCDGEEHAEDLPLVLLSYEERCDLQSLLLLGDGEIRKAILACFLAYSSSSSLSSSPLSSFRSFHPHQQHDWRSFFLTLPSFLSKKERRKEMTNDMSSDLPACEGKTGSKEQAKEKKKEEETNPFPRDNEEKKASKTRERNFFRSFFSSFNVRKRESENSRRGDSEIGPSQRNGNLEKEDEDEEQKKKKEERTIFGKPYEAAGLHGERRGEQEEVVEEEEEERGSRRRRKEKIRERIERRKDEDRGSTLRLPQSQSGEKRRKEEIEEEERMSEGVDKKLFLSIQKRYVPLLLQGLRGILEEGKRRKRGRIKTR</sequence>
<name>A0A2C6KJ21_9APIC</name>
<feature type="region of interest" description="Disordered" evidence="1">
    <location>
        <begin position="1"/>
        <end position="275"/>
    </location>
</feature>
<dbReference type="VEuPathDB" id="ToxoDB:CSUI_009688"/>
<feature type="compositionally biased region" description="Basic and acidic residues" evidence="1">
    <location>
        <begin position="98"/>
        <end position="117"/>
    </location>
</feature>
<evidence type="ECO:0000313" key="3">
    <source>
        <dbReference type="Proteomes" id="UP000221165"/>
    </source>
</evidence>
<feature type="region of interest" description="Disordered" evidence="1">
    <location>
        <begin position="489"/>
        <end position="538"/>
    </location>
</feature>
<proteinExistence type="predicted"/>
<feature type="compositionally biased region" description="Basic and acidic residues" evidence="1">
    <location>
        <begin position="555"/>
        <end position="566"/>
    </location>
</feature>
<reference evidence="2 3" key="1">
    <citation type="journal article" date="2017" name="Int. J. Parasitol.">
        <title>The genome of the protozoan parasite Cystoisospora suis and a reverse vaccinology approach to identify vaccine candidates.</title>
        <authorList>
            <person name="Palmieri N."/>
            <person name="Shrestha A."/>
            <person name="Ruttkowski B."/>
            <person name="Beck T."/>
            <person name="Vogl C."/>
            <person name="Tomley F."/>
            <person name="Blake D.P."/>
            <person name="Joachim A."/>
        </authorList>
    </citation>
    <scope>NUCLEOTIDE SEQUENCE [LARGE SCALE GENOMIC DNA]</scope>
    <source>
        <strain evidence="2 3">Wien I</strain>
    </source>
</reference>
<dbReference type="RefSeq" id="XP_067918221.1">
    <property type="nucleotide sequence ID" value="XM_068069799.1"/>
</dbReference>
<feature type="compositionally biased region" description="Low complexity" evidence="1">
    <location>
        <begin position="119"/>
        <end position="154"/>
    </location>
</feature>
<accession>A0A2C6KJ21</accession>
<feature type="compositionally biased region" description="Low complexity" evidence="1">
    <location>
        <begin position="11"/>
        <end position="30"/>
    </location>
</feature>
<evidence type="ECO:0000313" key="2">
    <source>
        <dbReference type="EMBL" id="PHJ16492.1"/>
    </source>
</evidence>
<dbReference type="AlphaFoldDB" id="A0A2C6KJ21"/>
<feature type="compositionally biased region" description="Basic and acidic residues" evidence="1">
    <location>
        <begin position="633"/>
        <end position="648"/>
    </location>
</feature>
<comment type="caution">
    <text evidence="2">The sequence shown here is derived from an EMBL/GenBank/DDBJ whole genome shotgun (WGS) entry which is preliminary data.</text>
</comment>
<feature type="compositionally biased region" description="Basic and acidic residues" evidence="1">
    <location>
        <begin position="508"/>
        <end position="538"/>
    </location>
</feature>
<feature type="compositionally biased region" description="Basic and acidic residues" evidence="1">
    <location>
        <begin position="219"/>
        <end position="239"/>
    </location>
</feature>
<protein>
    <submittedName>
        <fullName evidence="2">Uncharacterized protein</fullName>
    </submittedName>
</protein>
<gene>
    <name evidence="2" type="ORF">CSUI_009688</name>
</gene>
<feature type="compositionally biased region" description="Basic and acidic residues" evidence="1">
    <location>
        <begin position="55"/>
        <end position="85"/>
    </location>
</feature>
<feature type="compositionally biased region" description="Basic residues" evidence="1">
    <location>
        <begin position="261"/>
        <end position="270"/>
    </location>
</feature>
<dbReference type="Proteomes" id="UP000221165">
    <property type="component" value="Unassembled WGS sequence"/>
</dbReference>
<dbReference type="EMBL" id="MIGC01005878">
    <property type="protein sequence ID" value="PHJ16492.1"/>
    <property type="molecule type" value="Genomic_DNA"/>
</dbReference>